<reference evidence="2 3" key="1">
    <citation type="submission" date="2021-03" db="EMBL/GenBank/DDBJ databases">
        <title>Whole genome sequence of Metabacillus bambusae BG109.</title>
        <authorList>
            <person name="Jeong J.W."/>
        </authorList>
    </citation>
    <scope>NUCLEOTIDE SEQUENCE [LARGE SCALE GENOMIC DNA]</scope>
    <source>
        <strain evidence="2 3">BG109</strain>
    </source>
</reference>
<keyword evidence="3" id="KW-1185">Reference proteome</keyword>
<protein>
    <recommendedName>
        <fullName evidence="4">Polysaccharide chain length determinant N-terminal domain-containing protein</fullName>
    </recommendedName>
</protein>
<feature type="transmembrane region" description="Helical" evidence="1">
    <location>
        <begin position="186"/>
        <end position="208"/>
    </location>
</feature>
<organism evidence="2 3">
    <name type="scientific">Metabacillus bambusae</name>
    <dbReference type="NCBI Taxonomy" id="2795218"/>
    <lineage>
        <taxon>Bacteria</taxon>
        <taxon>Bacillati</taxon>
        <taxon>Bacillota</taxon>
        <taxon>Bacilli</taxon>
        <taxon>Bacillales</taxon>
        <taxon>Bacillaceae</taxon>
        <taxon>Metabacillus</taxon>
    </lineage>
</organism>
<dbReference type="Proteomes" id="UP000663981">
    <property type="component" value="Unassembled WGS sequence"/>
</dbReference>
<accession>A0ABS3N0P6</accession>
<name>A0ABS3N0P6_9BACI</name>
<dbReference type="RefSeq" id="WP_207977086.1">
    <property type="nucleotide sequence ID" value="NZ_JAGDEL010000005.1"/>
</dbReference>
<keyword evidence="1" id="KW-1133">Transmembrane helix</keyword>
<gene>
    <name evidence="2" type="ORF">I7822_08810</name>
</gene>
<comment type="caution">
    <text evidence="2">The sequence shown here is derived from an EMBL/GenBank/DDBJ whole genome shotgun (WGS) entry which is preliminary data.</text>
</comment>
<evidence type="ECO:0000313" key="2">
    <source>
        <dbReference type="EMBL" id="MBO1511768.1"/>
    </source>
</evidence>
<sequence>MKKNKFLIWSILLLLIVPVLFGVVTYIQEVNKEKTYNATVEVSLDNLNTSVYSNPDTVEKMLSSRKFLSSIEISNIEQVQDNLVIGKNNDWVTIGLEGSEKDEVKKNLELITNKLLKDSEAIYNNQVQLIENTIDELKNSSPTSEKTLETEQFLYDLELKKINALKAEIQEPITVTEVGSNPMKRAIVSGILGFALMVVVIIVGVLFVRRK</sequence>
<keyword evidence="1" id="KW-0472">Membrane</keyword>
<evidence type="ECO:0000313" key="3">
    <source>
        <dbReference type="Proteomes" id="UP000663981"/>
    </source>
</evidence>
<evidence type="ECO:0000256" key="1">
    <source>
        <dbReference type="SAM" id="Phobius"/>
    </source>
</evidence>
<dbReference type="EMBL" id="JAGDEL010000005">
    <property type="protein sequence ID" value="MBO1511768.1"/>
    <property type="molecule type" value="Genomic_DNA"/>
</dbReference>
<keyword evidence="1" id="KW-0812">Transmembrane</keyword>
<proteinExistence type="predicted"/>
<evidence type="ECO:0008006" key="4">
    <source>
        <dbReference type="Google" id="ProtNLM"/>
    </source>
</evidence>